<dbReference type="SUPFAM" id="SSF56436">
    <property type="entry name" value="C-type lectin-like"/>
    <property type="match status" value="1"/>
</dbReference>
<protein>
    <recommendedName>
        <fullName evidence="2">C-type lectin domain-containing protein</fullName>
    </recommendedName>
</protein>
<accession>A0A3Q2QYX8</accession>
<dbReference type="PROSITE" id="PS50041">
    <property type="entry name" value="C_TYPE_LECTIN_2"/>
    <property type="match status" value="1"/>
</dbReference>
<evidence type="ECO:0000259" key="2">
    <source>
        <dbReference type="PROSITE" id="PS50041"/>
    </source>
</evidence>
<dbReference type="Pfam" id="PF00059">
    <property type="entry name" value="Lectin_C"/>
    <property type="match status" value="1"/>
</dbReference>
<dbReference type="Ensembl" id="ENSFHET00000034340.1">
    <property type="protein sequence ID" value="ENSFHEP00000033219.1"/>
    <property type="gene ID" value="ENSFHEG00000020237.1"/>
</dbReference>
<evidence type="ECO:0000313" key="4">
    <source>
        <dbReference type="Proteomes" id="UP000265000"/>
    </source>
</evidence>
<reference evidence="3" key="1">
    <citation type="submission" date="2025-08" db="UniProtKB">
        <authorList>
            <consortium name="Ensembl"/>
        </authorList>
    </citation>
    <scope>IDENTIFICATION</scope>
</reference>
<dbReference type="AlphaFoldDB" id="A0A3Q2QYX8"/>
<name>A0A3Q2QYX8_FUNHE</name>
<sequence>MARILFAVLFLSGQTFSVNICSDKYHDEYIYVEEEMSWHNAQRFCRENFNDMATVRSSTENQMAMTLVPADNCSWIGLFNGGRFYWSDGSSVVFENWDNGYNPIGSMTVVCGVTSIDNSGKFNFFSCETKLPFVFSTVPPIRFSPLFLDKRKNSGAVAKLTIETA</sequence>
<dbReference type="InterPro" id="IPR016187">
    <property type="entry name" value="CTDL_fold"/>
</dbReference>
<dbReference type="STRING" id="8078.ENSFHEP00000033219"/>
<proteinExistence type="predicted"/>
<evidence type="ECO:0000313" key="3">
    <source>
        <dbReference type="Ensembl" id="ENSFHEP00000033219.1"/>
    </source>
</evidence>
<reference evidence="3" key="2">
    <citation type="submission" date="2025-09" db="UniProtKB">
        <authorList>
            <consortium name="Ensembl"/>
        </authorList>
    </citation>
    <scope>IDENTIFICATION</scope>
</reference>
<dbReference type="InterPro" id="IPR001304">
    <property type="entry name" value="C-type_lectin-like"/>
</dbReference>
<feature type="domain" description="C-type lectin" evidence="2">
    <location>
        <begin position="29"/>
        <end position="136"/>
    </location>
</feature>
<evidence type="ECO:0000256" key="1">
    <source>
        <dbReference type="SAM" id="SignalP"/>
    </source>
</evidence>
<feature type="signal peptide" evidence="1">
    <location>
        <begin position="1"/>
        <end position="17"/>
    </location>
</feature>
<dbReference type="SMART" id="SM00034">
    <property type="entry name" value="CLECT"/>
    <property type="match status" value="1"/>
</dbReference>
<feature type="chain" id="PRO_5018592013" description="C-type lectin domain-containing protein" evidence="1">
    <location>
        <begin position="18"/>
        <end position="165"/>
    </location>
</feature>
<keyword evidence="4" id="KW-1185">Reference proteome</keyword>
<dbReference type="Proteomes" id="UP000265000">
    <property type="component" value="Unplaced"/>
</dbReference>
<dbReference type="PANTHER" id="PTHR45784">
    <property type="entry name" value="C-TYPE LECTIN DOMAIN FAMILY 20 MEMBER A-RELATED"/>
    <property type="match status" value="1"/>
</dbReference>
<dbReference type="Gene3D" id="3.10.100.10">
    <property type="entry name" value="Mannose-Binding Protein A, subunit A"/>
    <property type="match status" value="1"/>
</dbReference>
<dbReference type="InterPro" id="IPR016186">
    <property type="entry name" value="C-type_lectin-like/link_sf"/>
</dbReference>
<dbReference type="GeneTree" id="ENSGT00940000174504"/>
<keyword evidence="1" id="KW-0732">Signal</keyword>
<organism evidence="3 4">
    <name type="scientific">Fundulus heteroclitus</name>
    <name type="common">Killifish</name>
    <name type="synonym">Mummichog</name>
    <dbReference type="NCBI Taxonomy" id="8078"/>
    <lineage>
        <taxon>Eukaryota</taxon>
        <taxon>Metazoa</taxon>
        <taxon>Chordata</taxon>
        <taxon>Craniata</taxon>
        <taxon>Vertebrata</taxon>
        <taxon>Euteleostomi</taxon>
        <taxon>Actinopterygii</taxon>
        <taxon>Neopterygii</taxon>
        <taxon>Teleostei</taxon>
        <taxon>Neoteleostei</taxon>
        <taxon>Acanthomorphata</taxon>
        <taxon>Ovalentaria</taxon>
        <taxon>Atherinomorphae</taxon>
        <taxon>Cyprinodontiformes</taxon>
        <taxon>Fundulidae</taxon>
        <taxon>Fundulus</taxon>
    </lineage>
</organism>
<dbReference type="PANTHER" id="PTHR45784:SF3">
    <property type="entry name" value="C-TYPE LECTIN DOMAIN FAMILY 4 MEMBER K-LIKE-RELATED"/>
    <property type="match status" value="1"/>
</dbReference>